<dbReference type="InterPro" id="IPR037401">
    <property type="entry name" value="SnoaL-like"/>
</dbReference>
<gene>
    <name evidence="2" type="ORF">Mrose_02173</name>
</gene>
<sequence>MGSAVSLKRESLEHWLRRLGQAWESADAELAASLFDPEVLYQENPFDPPIRGFEAVKRYWLEGLATQRDVKFEGEVLAVEGNVVVVNWRVEFTRVPGGERVRLDGVSVGRFSAEGRPLEWREWWHREELGHEHG</sequence>
<dbReference type="Gene3D" id="3.10.450.50">
    <property type="match status" value="1"/>
</dbReference>
<dbReference type="EMBL" id="QWLA01000041">
    <property type="protein sequence ID" value="RIH85499.1"/>
    <property type="molecule type" value="Genomic_DNA"/>
</dbReference>
<dbReference type="Pfam" id="PF12680">
    <property type="entry name" value="SnoaL_2"/>
    <property type="match status" value="1"/>
</dbReference>
<dbReference type="Proteomes" id="UP000265341">
    <property type="component" value="Unassembled WGS sequence"/>
</dbReference>
<name>A0A399ER42_9DEIN</name>
<proteinExistence type="predicted"/>
<dbReference type="OrthoDB" id="34543at2"/>
<dbReference type="RefSeq" id="WP_119278180.1">
    <property type="nucleotide sequence ID" value="NZ_QWLA01000041.1"/>
</dbReference>
<reference evidence="2 3" key="1">
    <citation type="submission" date="2018-08" db="EMBL/GenBank/DDBJ databases">
        <title>Meiothermus roseus NBRC 110900 genome sequencing project.</title>
        <authorList>
            <person name="Da Costa M.S."/>
            <person name="Albuquerque L."/>
            <person name="Raposo P."/>
            <person name="Froufe H.J.C."/>
            <person name="Barroso C.S."/>
            <person name="Egas C."/>
        </authorList>
    </citation>
    <scope>NUCLEOTIDE SEQUENCE [LARGE SCALE GENOMIC DNA]</scope>
    <source>
        <strain evidence="2 3">NBRC 110900</strain>
    </source>
</reference>
<dbReference type="InterPro" id="IPR032710">
    <property type="entry name" value="NTF2-like_dom_sf"/>
</dbReference>
<evidence type="ECO:0000259" key="1">
    <source>
        <dbReference type="Pfam" id="PF12680"/>
    </source>
</evidence>
<feature type="domain" description="SnoaL-like" evidence="1">
    <location>
        <begin position="17"/>
        <end position="116"/>
    </location>
</feature>
<comment type="caution">
    <text evidence="2">The sequence shown here is derived from an EMBL/GenBank/DDBJ whole genome shotgun (WGS) entry which is preliminary data.</text>
</comment>
<keyword evidence="3" id="KW-1185">Reference proteome</keyword>
<protein>
    <submittedName>
        <fullName evidence="2">SnoaL-like domain protein</fullName>
    </submittedName>
</protein>
<dbReference type="AlphaFoldDB" id="A0A399ER42"/>
<accession>A0A399ER42</accession>
<evidence type="ECO:0000313" key="3">
    <source>
        <dbReference type="Proteomes" id="UP000265341"/>
    </source>
</evidence>
<dbReference type="SUPFAM" id="SSF54427">
    <property type="entry name" value="NTF2-like"/>
    <property type="match status" value="1"/>
</dbReference>
<organism evidence="2 3">
    <name type="scientific">Calidithermus roseus</name>
    <dbReference type="NCBI Taxonomy" id="1644118"/>
    <lineage>
        <taxon>Bacteria</taxon>
        <taxon>Thermotogati</taxon>
        <taxon>Deinococcota</taxon>
        <taxon>Deinococci</taxon>
        <taxon>Thermales</taxon>
        <taxon>Thermaceae</taxon>
        <taxon>Calidithermus</taxon>
    </lineage>
</organism>
<evidence type="ECO:0000313" key="2">
    <source>
        <dbReference type="EMBL" id="RIH85499.1"/>
    </source>
</evidence>